<dbReference type="Proteomes" id="UP001143910">
    <property type="component" value="Unassembled WGS sequence"/>
</dbReference>
<keyword evidence="2" id="KW-1185">Reference proteome</keyword>
<protein>
    <submittedName>
        <fullName evidence="1">Uncharacterized protein</fullName>
    </submittedName>
</protein>
<accession>A0ACC1N3A5</accession>
<proteinExistence type="predicted"/>
<evidence type="ECO:0000313" key="2">
    <source>
        <dbReference type="Proteomes" id="UP001143910"/>
    </source>
</evidence>
<comment type="caution">
    <text evidence="1">The sequence shown here is derived from an EMBL/GenBank/DDBJ whole genome shotgun (WGS) entry which is preliminary data.</text>
</comment>
<name>A0ACC1N3A5_9HYPO</name>
<organism evidence="1 2">
    <name type="scientific">Zarea fungicola</name>
    <dbReference type="NCBI Taxonomy" id="93591"/>
    <lineage>
        <taxon>Eukaryota</taxon>
        <taxon>Fungi</taxon>
        <taxon>Dikarya</taxon>
        <taxon>Ascomycota</taxon>
        <taxon>Pezizomycotina</taxon>
        <taxon>Sordariomycetes</taxon>
        <taxon>Hypocreomycetidae</taxon>
        <taxon>Hypocreales</taxon>
        <taxon>Cordycipitaceae</taxon>
        <taxon>Zarea</taxon>
    </lineage>
</organism>
<reference evidence="1" key="1">
    <citation type="submission" date="2022-08" db="EMBL/GenBank/DDBJ databases">
        <title>Genome Sequence of Lecanicillium fungicola.</title>
        <authorList>
            <person name="Buettner E."/>
        </authorList>
    </citation>
    <scope>NUCLEOTIDE SEQUENCE</scope>
    <source>
        <strain evidence="1">Babe33</strain>
    </source>
</reference>
<dbReference type="EMBL" id="JANJQO010001050">
    <property type="protein sequence ID" value="KAJ2972971.1"/>
    <property type="molecule type" value="Genomic_DNA"/>
</dbReference>
<sequence length="150" mass="16219">MAGHAAAEAIARRLGVGDWGTVHDDSGFRLTVTRVLRLAANFVAFWSHETVEIPIEEGFEELKLALVADAWSRTYCSRAIATNDSSAPITSCRGLVLVPDGSAKPGRLILKPETLVAGRALDETLSDISTRYGGMTADIVALQLEYPYEK</sequence>
<gene>
    <name evidence="1" type="ORF">NQ176_g6857</name>
</gene>
<evidence type="ECO:0000313" key="1">
    <source>
        <dbReference type="EMBL" id="KAJ2972971.1"/>
    </source>
</evidence>